<dbReference type="EMBL" id="DP000086">
    <property type="protein sequence ID" value="ABG66058.1"/>
    <property type="molecule type" value="Genomic_DNA"/>
</dbReference>
<evidence type="ECO:0000313" key="1">
    <source>
        <dbReference type="EMBL" id="ABG66058.1"/>
    </source>
</evidence>
<gene>
    <name evidence="1" type="ordered locus">LOC_Os10g25465</name>
</gene>
<reference evidence="1" key="3">
    <citation type="submission" date="2006-07" db="EMBL/GenBank/DDBJ databases">
        <authorList>
            <person name="Buell R."/>
        </authorList>
    </citation>
    <scope>NUCLEOTIDE SEQUENCE</scope>
</reference>
<protein>
    <submittedName>
        <fullName evidence="1">Uncharacterized protein</fullName>
    </submittedName>
</protein>
<name>Q109R3_ORYSJ</name>
<sequence length="47" mass="5374">MEKDMVALAFRHGGGKHQANSISSPELHVNLIRELEERLEVVPCYIR</sequence>
<reference evidence="1" key="2">
    <citation type="submission" date="2003-05" db="EMBL/GenBank/DDBJ databases">
        <authorList>
            <person name="Buell C.R."/>
            <person name="Wing R.A."/>
            <person name="McCombie W.R."/>
            <person name="Messing J."/>
            <person name="Yuan Q."/>
            <person name="Ouyang S."/>
        </authorList>
    </citation>
    <scope>NUCLEOTIDE SEQUENCE</scope>
</reference>
<dbReference type="AlphaFoldDB" id="Q109R3"/>
<organism evidence="1">
    <name type="scientific">Oryza sativa subsp. japonica</name>
    <name type="common">Rice</name>
    <dbReference type="NCBI Taxonomy" id="39947"/>
    <lineage>
        <taxon>Eukaryota</taxon>
        <taxon>Viridiplantae</taxon>
        <taxon>Streptophyta</taxon>
        <taxon>Embryophyta</taxon>
        <taxon>Tracheophyta</taxon>
        <taxon>Spermatophyta</taxon>
        <taxon>Magnoliopsida</taxon>
        <taxon>Liliopsida</taxon>
        <taxon>Poales</taxon>
        <taxon>Poaceae</taxon>
        <taxon>BOP clade</taxon>
        <taxon>Oryzoideae</taxon>
        <taxon>Oryzeae</taxon>
        <taxon>Oryzinae</taxon>
        <taxon>Oryza</taxon>
        <taxon>Oryza sativa</taxon>
    </lineage>
</organism>
<accession>Q109R3</accession>
<proteinExistence type="predicted"/>
<reference evidence="1" key="1">
    <citation type="journal article" date="2003" name="Science">
        <title>In-depth view of structure, activity, and evolution of rice chromosome 10.</title>
        <authorList>
            <consortium name="Rice Chromosome 10 Sequencing Consortium"/>
        </authorList>
    </citation>
    <scope>NUCLEOTIDE SEQUENCE [LARGE SCALE GENOMIC DNA]</scope>
</reference>